<dbReference type="InterPro" id="IPR037118">
    <property type="entry name" value="Val-tRNA_synth_C_sf"/>
</dbReference>
<dbReference type="InterPro" id="IPR009080">
    <property type="entry name" value="tRNAsynth_Ia_anticodon-bd"/>
</dbReference>
<organism evidence="14 15">
    <name type="scientific">Candidatus Uhrbacteria bacterium GW2011_GWF2_41_16</name>
    <dbReference type="NCBI Taxonomy" id="1618997"/>
    <lineage>
        <taxon>Bacteria</taxon>
        <taxon>Candidatus Uhriibacteriota</taxon>
    </lineage>
</organism>
<evidence type="ECO:0000256" key="6">
    <source>
        <dbReference type="ARBA" id="ARBA00022840"/>
    </source>
</evidence>
<dbReference type="FunFam" id="3.40.50.620:FF:000032">
    <property type="entry name" value="Valine--tRNA ligase"/>
    <property type="match status" value="1"/>
</dbReference>
<dbReference type="GO" id="GO:0005524">
    <property type="term" value="F:ATP binding"/>
    <property type="evidence" value="ECO:0007669"/>
    <property type="project" value="UniProtKB-UniRule"/>
</dbReference>
<keyword evidence="5 10" id="KW-0547">Nucleotide-binding</keyword>
<gene>
    <name evidence="10" type="primary">valS</name>
    <name evidence="14" type="ORF">UU48_C0005G0005</name>
</gene>
<evidence type="ECO:0000256" key="3">
    <source>
        <dbReference type="ARBA" id="ARBA00022490"/>
    </source>
</evidence>
<evidence type="ECO:0000256" key="10">
    <source>
        <dbReference type="HAMAP-Rule" id="MF_02004"/>
    </source>
</evidence>
<dbReference type="InterPro" id="IPR019499">
    <property type="entry name" value="Val-tRNA_synth_tRNA-bd"/>
</dbReference>
<evidence type="ECO:0000259" key="11">
    <source>
        <dbReference type="Pfam" id="PF00133"/>
    </source>
</evidence>
<dbReference type="InterPro" id="IPR013155">
    <property type="entry name" value="M/V/L/I-tRNA-synth_anticd-bd"/>
</dbReference>
<dbReference type="PRINTS" id="PR00986">
    <property type="entry name" value="TRNASYNTHVAL"/>
</dbReference>
<dbReference type="PANTHER" id="PTHR11946:SF93">
    <property type="entry name" value="VALINE--TRNA LIGASE, CHLOROPLASTIC_MITOCHONDRIAL 2"/>
    <property type="match status" value="1"/>
</dbReference>
<comment type="domain">
    <text evidence="10">ValRS has two distinct active sites: one for aminoacylation and one for editing. The misactivated threonine is translocated from the active site to the editing site.</text>
</comment>
<dbReference type="SUPFAM" id="SSF52374">
    <property type="entry name" value="Nucleotidylyl transferase"/>
    <property type="match status" value="1"/>
</dbReference>
<dbReference type="Pfam" id="PF08264">
    <property type="entry name" value="Anticodon_1"/>
    <property type="match status" value="1"/>
</dbReference>
<dbReference type="Gene3D" id="1.10.287.380">
    <property type="entry name" value="Valyl-tRNA synthetase, C-terminal domain"/>
    <property type="match status" value="1"/>
</dbReference>
<dbReference type="GO" id="GO:0006438">
    <property type="term" value="P:valyl-tRNA aminoacylation"/>
    <property type="evidence" value="ECO:0007669"/>
    <property type="project" value="UniProtKB-UniRule"/>
</dbReference>
<comment type="similarity">
    <text evidence="10">Belongs to the class-I aminoacyl-tRNA synthetase family. ValS type 1 subfamily.</text>
</comment>
<dbReference type="Pfam" id="PF10458">
    <property type="entry name" value="Val_tRNA-synt_C"/>
    <property type="match status" value="1"/>
</dbReference>
<evidence type="ECO:0000256" key="5">
    <source>
        <dbReference type="ARBA" id="ARBA00022741"/>
    </source>
</evidence>
<evidence type="ECO:0000256" key="7">
    <source>
        <dbReference type="ARBA" id="ARBA00022917"/>
    </source>
</evidence>
<name>A0A0G0VB84_9BACT</name>
<keyword evidence="8 10" id="KW-0030">Aminoacyl-tRNA synthetase</keyword>
<dbReference type="InterPro" id="IPR002303">
    <property type="entry name" value="Valyl-tRNA_ligase"/>
</dbReference>
<keyword evidence="10" id="KW-0175">Coiled coil</keyword>
<evidence type="ECO:0000313" key="15">
    <source>
        <dbReference type="Proteomes" id="UP000034746"/>
    </source>
</evidence>
<proteinExistence type="inferred from homology"/>
<feature type="domain" description="Valyl-tRNA synthetase tRNA-binding arm" evidence="13">
    <location>
        <begin position="870"/>
        <end position="931"/>
    </location>
</feature>
<dbReference type="Gene3D" id="3.40.50.620">
    <property type="entry name" value="HUPs"/>
    <property type="match status" value="2"/>
</dbReference>
<dbReference type="PROSITE" id="PS00178">
    <property type="entry name" value="AA_TRNA_LIGASE_I"/>
    <property type="match status" value="1"/>
</dbReference>
<dbReference type="InterPro" id="IPR001412">
    <property type="entry name" value="aa-tRNA-synth_I_CS"/>
</dbReference>
<dbReference type="Proteomes" id="UP000034746">
    <property type="component" value="Unassembled WGS sequence"/>
</dbReference>
<evidence type="ECO:0000256" key="1">
    <source>
        <dbReference type="ARBA" id="ARBA00004496"/>
    </source>
</evidence>
<feature type="coiled-coil region" evidence="10">
    <location>
        <begin position="866"/>
        <end position="928"/>
    </location>
</feature>
<keyword evidence="6 10" id="KW-0067">ATP-binding</keyword>
<dbReference type="AlphaFoldDB" id="A0A0G0VB84"/>
<dbReference type="GO" id="GO:0002161">
    <property type="term" value="F:aminoacyl-tRNA deacylase activity"/>
    <property type="evidence" value="ECO:0007669"/>
    <property type="project" value="InterPro"/>
</dbReference>
<dbReference type="Pfam" id="PF00133">
    <property type="entry name" value="tRNA-synt_1"/>
    <property type="match status" value="1"/>
</dbReference>
<dbReference type="NCBIfam" id="NF004349">
    <property type="entry name" value="PRK05729.1"/>
    <property type="match status" value="1"/>
</dbReference>
<reference evidence="14 15" key="1">
    <citation type="journal article" date="2015" name="Nature">
        <title>rRNA introns, odd ribosomes, and small enigmatic genomes across a large radiation of phyla.</title>
        <authorList>
            <person name="Brown C.T."/>
            <person name="Hug L.A."/>
            <person name="Thomas B.C."/>
            <person name="Sharon I."/>
            <person name="Castelle C.J."/>
            <person name="Singh A."/>
            <person name="Wilkins M.J."/>
            <person name="Williams K.H."/>
            <person name="Banfield J.F."/>
        </authorList>
    </citation>
    <scope>NUCLEOTIDE SEQUENCE [LARGE SCALE GENOMIC DNA]</scope>
</reference>
<dbReference type="GO" id="GO:0005829">
    <property type="term" value="C:cytosol"/>
    <property type="evidence" value="ECO:0007669"/>
    <property type="project" value="TreeGrafter"/>
</dbReference>
<protein>
    <recommendedName>
        <fullName evidence="10">Valine--tRNA ligase</fullName>
        <ecNumber evidence="10">6.1.1.9</ecNumber>
    </recommendedName>
    <alternativeName>
        <fullName evidence="10">Valyl-tRNA synthetase</fullName>
        <shortName evidence="10">ValRS</shortName>
    </alternativeName>
</protein>
<dbReference type="SUPFAM" id="SSF47323">
    <property type="entry name" value="Anticodon-binding domain of a subclass of class I aminoacyl-tRNA synthetases"/>
    <property type="match status" value="1"/>
</dbReference>
<dbReference type="InterPro" id="IPR010978">
    <property type="entry name" value="tRNA-bd_arm"/>
</dbReference>
<evidence type="ECO:0000256" key="8">
    <source>
        <dbReference type="ARBA" id="ARBA00023146"/>
    </source>
</evidence>
<sequence length="932" mass="107190">MPIFSFLFTLFLSMSNPEIAKIYEPGQVEEVTYTAWEQSGFFAPEYLPHVDESKEPFSIVLPPPNVTGTLHMGHAAMLAIEDAMVRFARLQGRRTVWIPGTDHAAIATQSKVEGMLFKEEGKTRHDLGREAFLQRVHQFAQQSHDTIVNQSKKMGASLDWNREAYTLDKVRNRAVNLVFKQMYEDGLIYRGHRIVNWDPVGQTVISDDEIVYKEEKTKFYYFSYGPFEIGTARPETKFGDKYIIVHPDDERYANYAHGQKFLLEWINGPIEATLIKDEAANKDFGTGAMTITPWHSVVDFDLAEKYSLDKEQIIGLDGRLLSIAGEFAGMPILEAREKIVQKIKEKGLLVRVEEGYIHNLATAERSGAVVEPQILHQWFIGVNRPFTFHASEHAPIQGLKDGQQVTLKELMQHVVRSEQIKILPERFEKTYFHWIDHLRDWNISRQIWFGHQIPVRYCDNEKCAYHEKPILFKEDPIHWDVSECPGCQGKKFHQDPDTFDTWFSSGLWTFSTLLDKNHPQNNLHAWANASEDFQRFHPTSVLETGYDIIFFWVARMILLTTYVLGEIPFKTAYFHGLVRDEHGRKMSKSLGNIINPLDMIQKYGADATRLSLIIGGTPGNDVKISEEKIAGYRNFTNKLWNISRFVCMTVDEVKSVSEAEIGSNRTLADAWILFRYAETVRRVTTLFEQNEFSAAGELLREFTWADFADWYVEIAKIERQQSGAVTDKVLLHVLEGLLTLWHPFMPFVTEEIWKAFGQSEMLIVHTWPRNTAVKEEDVVLQEYFSFIREFIVAVRNLRAEHTLPPGEFISLFVASPDKEDLIRSQVALLERLARVKEVLFVRSEEAPKNAVTTVLGSTCIFIPISVEASERERVHLENELQEAEIYLVRLDGQLANEAFVSRAPETVVVSIRDKRADTEKTIRSLREQLGKV</sequence>
<comment type="catalytic activity">
    <reaction evidence="9 10">
        <text>tRNA(Val) + L-valine + ATP = L-valyl-tRNA(Val) + AMP + diphosphate</text>
        <dbReference type="Rhea" id="RHEA:10704"/>
        <dbReference type="Rhea" id="RHEA-COMP:9672"/>
        <dbReference type="Rhea" id="RHEA-COMP:9708"/>
        <dbReference type="ChEBI" id="CHEBI:30616"/>
        <dbReference type="ChEBI" id="CHEBI:33019"/>
        <dbReference type="ChEBI" id="CHEBI:57762"/>
        <dbReference type="ChEBI" id="CHEBI:78442"/>
        <dbReference type="ChEBI" id="CHEBI:78537"/>
        <dbReference type="ChEBI" id="CHEBI:456215"/>
        <dbReference type="EC" id="6.1.1.9"/>
    </reaction>
</comment>
<dbReference type="GO" id="GO:0004832">
    <property type="term" value="F:valine-tRNA ligase activity"/>
    <property type="evidence" value="ECO:0007669"/>
    <property type="project" value="UniProtKB-UniRule"/>
</dbReference>
<comment type="subunit">
    <text evidence="2 10">Monomer.</text>
</comment>
<comment type="caution">
    <text evidence="14">The sequence shown here is derived from an EMBL/GenBank/DDBJ whole genome shotgun (WGS) entry which is preliminary data.</text>
</comment>
<dbReference type="PATRIC" id="fig|1618997.3.peg.489"/>
<feature type="domain" description="Methionyl/Valyl/Leucyl/Isoleucyl-tRNA synthetase anticodon-binding" evidence="12">
    <location>
        <begin position="669"/>
        <end position="807"/>
    </location>
</feature>
<evidence type="ECO:0000259" key="12">
    <source>
        <dbReference type="Pfam" id="PF08264"/>
    </source>
</evidence>
<dbReference type="CDD" id="cd00817">
    <property type="entry name" value="ValRS_core"/>
    <property type="match status" value="1"/>
</dbReference>
<evidence type="ECO:0000259" key="13">
    <source>
        <dbReference type="Pfam" id="PF10458"/>
    </source>
</evidence>
<keyword evidence="4 10" id="KW-0436">Ligase</keyword>
<dbReference type="SUPFAM" id="SSF46589">
    <property type="entry name" value="tRNA-binding arm"/>
    <property type="match status" value="1"/>
</dbReference>
<dbReference type="InterPro" id="IPR033705">
    <property type="entry name" value="Anticodon_Ia_Val"/>
</dbReference>
<comment type="domain">
    <text evidence="10">The C-terminal coiled-coil domain is crucial for aminoacylation activity.</text>
</comment>
<comment type="subcellular location">
    <subcellularLocation>
        <location evidence="1 10">Cytoplasm</location>
    </subcellularLocation>
</comment>
<dbReference type="EMBL" id="LCAU01000005">
    <property type="protein sequence ID" value="KKR98149.1"/>
    <property type="molecule type" value="Genomic_DNA"/>
</dbReference>
<feature type="binding site" evidence="10">
    <location>
        <position position="588"/>
    </location>
    <ligand>
        <name>ATP</name>
        <dbReference type="ChEBI" id="CHEBI:30616"/>
    </ligand>
</feature>
<accession>A0A0G0VB84</accession>
<evidence type="ECO:0000313" key="14">
    <source>
        <dbReference type="EMBL" id="KKR98149.1"/>
    </source>
</evidence>
<feature type="short sequence motif" description="'KMSKS' region" evidence="10">
    <location>
        <begin position="585"/>
        <end position="589"/>
    </location>
</feature>
<keyword evidence="7 10" id="KW-0648">Protein biosynthesis</keyword>
<feature type="short sequence motif" description="'HIGH' region" evidence="10">
    <location>
        <begin position="64"/>
        <end position="74"/>
    </location>
</feature>
<dbReference type="SUPFAM" id="SSF50677">
    <property type="entry name" value="ValRS/IleRS/LeuRS editing domain"/>
    <property type="match status" value="1"/>
</dbReference>
<dbReference type="EC" id="6.1.1.9" evidence="10"/>
<dbReference type="Gene3D" id="1.10.730.10">
    <property type="entry name" value="Isoleucyl-tRNA Synthetase, Domain 1"/>
    <property type="match status" value="1"/>
</dbReference>
<feature type="domain" description="Aminoacyl-tRNA synthetase class Ia" evidence="11">
    <location>
        <begin position="33"/>
        <end position="625"/>
    </location>
</feature>
<dbReference type="InterPro" id="IPR014729">
    <property type="entry name" value="Rossmann-like_a/b/a_fold"/>
</dbReference>
<dbReference type="InterPro" id="IPR002300">
    <property type="entry name" value="aa-tRNA-synth_Ia"/>
</dbReference>
<comment type="function">
    <text evidence="10">Catalyzes the attachment of valine to tRNA(Val). As ValRS can inadvertently accommodate and process structurally similar amino acids such as threonine, to avoid such errors, it has a 'posttransfer' editing activity that hydrolyzes mischarged Thr-tRNA(Val) in a tRNA-dependent manner.</text>
</comment>
<keyword evidence="3 10" id="KW-0963">Cytoplasm</keyword>
<dbReference type="InterPro" id="IPR009008">
    <property type="entry name" value="Val/Leu/Ile-tRNA-synth_edit"/>
</dbReference>
<evidence type="ECO:0000256" key="9">
    <source>
        <dbReference type="ARBA" id="ARBA00047552"/>
    </source>
</evidence>
<dbReference type="HAMAP" id="MF_02004">
    <property type="entry name" value="Val_tRNA_synth_type1"/>
    <property type="match status" value="1"/>
</dbReference>
<evidence type="ECO:0000256" key="2">
    <source>
        <dbReference type="ARBA" id="ARBA00011245"/>
    </source>
</evidence>
<evidence type="ECO:0000256" key="4">
    <source>
        <dbReference type="ARBA" id="ARBA00022598"/>
    </source>
</evidence>
<dbReference type="NCBIfam" id="TIGR00422">
    <property type="entry name" value="valS"/>
    <property type="match status" value="1"/>
</dbReference>
<dbReference type="PANTHER" id="PTHR11946">
    <property type="entry name" value="VALYL-TRNA SYNTHETASES"/>
    <property type="match status" value="1"/>
</dbReference>
<dbReference type="CDD" id="cd07962">
    <property type="entry name" value="Anticodon_Ia_Val"/>
    <property type="match status" value="1"/>
</dbReference>